<dbReference type="SUPFAM" id="SSF50044">
    <property type="entry name" value="SH3-domain"/>
    <property type="match status" value="3"/>
</dbReference>
<dbReference type="SMART" id="SM00326">
    <property type="entry name" value="SH3"/>
    <property type="match status" value="3"/>
</dbReference>
<evidence type="ECO:0000259" key="15">
    <source>
        <dbReference type="PROSITE" id="PS50853"/>
    </source>
</evidence>
<keyword evidence="7" id="KW-0472">Membrane</keyword>
<evidence type="ECO:0000256" key="2">
    <source>
        <dbReference type="ARBA" id="ARBA00010749"/>
    </source>
</evidence>
<dbReference type="InterPro" id="IPR036116">
    <property type="entry name" value="FN3_sf"/>
</dbReference>
<evidence type="ECO:0000259" key="14">
    <source>
        <dbReference type="PROSITE" id="PS50002"/>
    </source>
</evidence>
<dbReference type="Ensembl" id="ENSAMXT00005035277.1">
    <property type="protein sequence ID" value="ENSAMXP00005032268.1"/>
    <property type="gene ID" value="ENSAMXG00005015404.1"/>
</dbReference>
<feature type="compositionally biased region" description="Polar residues" evidence="13">
    <location>
        <begin position="830"/>
        <end position="839"/>
    </location>
</feature>
<dbReference type="Gene3D" id="2.30.30.40">
    <property type="entry name" value="SH3 Domains"/>
    <property type="match status" value="3"/>
</dbReference>
<evidence type="ECO:0000256" key="11">
    <source>
        <dbReference type="PROSITE-ProRule" id="PRU00192"/>
    </source>
</evidence>
<feature type="domain" description="SH3" evidence="14">
    <location>
        <begin position="1086"/>
        <end position="1153"/>
    </location>
</feature>
<dbReference type="CDD" id="cd12012">
    <property type="entry name" value="SH3_RIM-BP_2"/>
    <property type="match status" value="1"/>
</dbReference>
<dbReference type="SUPFAM" id="SSF49265">
    <property type="entry name" value="Fibronectin type III"/>
    <property type="match status" value="2"/>
</dbReference>
<feature type="compositionally biased region" description="Acidic residues" evidence="13">
    <location>
        <begin position="894"/>
        <end position="904"/>
    </location>
</feature>
<feature type="compositionally biased region" description="Pro residues" evidence="13">
    <location>
        <begin position="695"/>
        <end position="729"/>
    </location>
</feature>
<evidence type="ECO:0000256" key="8">
    <source>
        <dbReference type="ARBA" id="ARBA00034103"/>
    </source>
</evidence>
<evidence type="ECO:0000256" key="1">
    <source>
        <dbReference type="ARBA" id="ARBA00004236"/>
    </source>
</evidence>
<dbReference type="InterPro" id="IPR057884">
    <property type="entry name" value="FN3_RIM-BP1/2/3"/>
</dbReference>
<evidence type="ECO:0000256" key="12">
    <source>
        <dbReference type="SAM" id="Coils"/>
    </source>
</evidence>
<feature type="coiled-coil region" evidence="12">
    <location>
        <begin position="1"/>
        <end position="74"/>
    </location>
</feature>
<comment type="function">
    <text evidence="9">Plays a role in the synaptic transmission as bifunctional linker that interacts simultaneously with RIMS1, RIMS2, CACNA1D and CACNA1B.</text>
</comment>
<feature type="domain" description="SH3" evidence="14">
    <location>
        <begin position="983"/>
        <end position="1051"/>
    </location>
</feature>
<keyword evidence="4" id="KW-1003">Cell membrane</keyword>
<dbReference type="SMART" id="SM00060">
    <property type="entry name" value="FN3"/>
    <property type="match status" value="3"/>
</dbReference>
<feature type="compositionally biased region" description="Basic residues" evidence="13">
    <location>
        <begin position="1173"/>
        <end position="1185"/>
    </location>
</feature>
<dbReference type="InterPro" id="IPR035753">
    <property type="entry name" value="RIM-BP_SH3_2"/>
</dbReference>
<feature type="compositionally biased region" description="Basic and acidic residues" evidence="13">
    <location>
        <begin position="858"/>
        <end position="870"/>
    </location>
</feature>
<dbReference type="InterPro" id="IPR013783">
    <property type="entry name" value="Ig-like_fold"/>
</dbReference>
<feature type="region of interest" description="Disordered" evidence="13">
    <location>
        <begin position="657"/>
        <end position="967"/>
    </location>
</feature>
<evidence type="ECO:0000256" key="9">
    <source>
        <dbReference type="ARBA" id="ARBA00054159"/>
    </source>
</evidence>
<proteinExistence type="inferred from homology"/>
<dbReference type="GO" id="GO:0005886">
    <property type="term" value="C:plasma membrane"/>
    <property type="evidence" value="ECO:0007669"/>
    <property type="project" value="UniProtKB-SubCell"/>
</dbReference>
<protein>
    <recommendedName>
        <fullName evidence="10">RIMS-binding protein 2</fullName>
    </recommendedName>
</protein>
<dbReference type="GO" id="GO:0007274">
    <property type="term" value="P:neuromuscular synaptic transmission"/>
    <property type="evidence" value="ECO:0007669"/>
    <property type="project" value="TreeGrafter"/>
</dbReference>
<dbReference type="InterPro" id="IPR040325">
    <property type="entry name" value="RIMBP1/2/3"/>
</dbReference>
<feature type="compositionally biased region" description="Low complexity" evidence="13">
    <location>
        <begin position="806"/>
        <end position="816"/>
    </location>
</feature>
<dbReference type="CDD" id="cd12014">
    <property type="entry name" value="SH3_RIM-BP_1"/>
    <property type="match status" value="1"/>
</dbReference>
<evidence type="ECO:0000256" key="10">
    <source>
        <dbReference type="ARBA" id="ARBA00068024"/>
    </source>
</evidence>
<dbReference type="Proteomes" id="UP000694621">
    <property type="component" value="Unplaced"/>
</dbReference>
<dbReference type="InterPro" id="IPR003961">
    <property type="entry name" value="FN3_dom"/>
</dbReference>
<evidence type="ECO:0000313" key="16">
    <source>
        <dbReference type="Ensembl" id="ENSAMXP00005032268.1"/>
    </source>
</evidence>
<dbReference type="FunFam" id="2.30.30.40:FF:000006">
    <property type="entry name" value="RIMS-binding protein 2 isoform X1"/>
    <property type="match status" value="1"/>
</dbReference>
<feature type="compositionally biased region" description="Pro residues" evidence="13">
    <location>
        <begin position="666"/>
        <end position="687"/>
    </location>
</feature>
<accession>A0A8B9K6Q1</accession>
<dbReference type="Pfam" id="PF07653">
    <property type="entry name" value="SH3_2"/>
    <property type="match status" value="2"/>
</dbReference>
<feature type="region of interest" description="Disordered" evidence="13">
    <location>
        <begin position="1161"/>
        <end position="1185"/>
    </location>
</feature>
<dbReference type="CDD" id="cd12013">
    <property type="entry name" value="SH3_RIM-BP_3"/>
    <property type="match status" value="1"/>
</dbReference>
<dbReference type="InterPro" id="IPR035755">
    <property type="entry name" value="RIM-BP_SH3_3"/>
</dbReference>
<reference evidence="16" key="1">
    <citation type="submission" date="2025-08" db="UniProtKB">
        <authorList>
            <consortium name="Ensembl"/>
        </authorList>
    </citation>
    <scope>IDENTIFICATION</scope>
</reference>
<dbReference type="Pfam" id="PF14604">
    <property type="entry name" value="SH3_9"/>
    <property type="match status" value="1"/>
</dbReference>
<name>A0A8B9K6Q1_ASTMX</name>
<sequence length="1185" mass="131012">MREAAERRQQLELEHEQALAVLSAKQQEIDLLQKAQVEAKKEHEGAVHLLEAKVRELEERCRSQSEQFNLLSKELEKFRLQAGKFDILGSSQLSGGDSPGSPTKTPSLSQLLNGLAAPTSKSNESSLSKISEFIRPLQMSGGEKTELLSVKPSFLSRSTPSSPRRTYLSEVRPVIAAAMDKELNLSPRAKPRYTGKVRLCVARYNYNPYDGPNEHPEAELPLVAGKYLYVYGTMDEDGFYEGELLDGQQGLVPSNFVDFLQDEDPLSATLSERLKDSSYLNHSPASLGSSSSAVSTLSTLLSEKLEALGSCTGTGTSSSSGVSSLGPSLSLSMGLGLGHHTLGSGETLGSCSNGSGTATLDLSIDEIGEDVVPYPRRITLIKQLAKSVIISWDSPVVPPGWGSISGYNVLVDQEVRMSVPFGTRTKSLIEKLNLATCAHRISVQSMTERGPSDPLRCTLLVGKDVVVAPQCLRVDNVTQTSAELSWMPSNSNYSHSIFLNDAEYDVVKPGSYRYRFYNLKSATVYKVRAVAKPHQMPWQLPLEQREKKEISIEFCTQSTGPPCPPQDVQVHCGQSPGVLQVRWKPPTLSPCGTSNGASVIGYVVCTKGQKIAEVMFPTADYVTVEVNRIQCLEAREVVVRTISAQGESQDSNAAAIPHNLLAGPPHSHPPPHPQPPPYPQNYPPSHPQPHHQQPVPHPVPHPPPLHPQHPHPPPPPPQHPHIHPPPSPHPISKHKLLPSARDPHAKEPEPARRPWDPHPRAPSPLPPPTPGGHSLEPPPHPEGRRSPSPQRILPQPQGAPIPNTVARAMARQAAQRSSPNSRMERRNIFSERSNALHSLNSDEEEDGYDSPHARRRGASVDEFLRGSELGRHHHHYSHSDDYYTESSRGSDLSDIMEEDEEELYSEMQLEEGRRRSINSHNTLKILGNSPSAGRSDRLDHSGRRTSHGCPPPQRRPMMVPSIDGYGGRDRRSPDYFEESELDDLPRIFVALFDYDPLSMSPNPDAAVEELPFKEGQIIKVFGEKDTDGFYRAEVCGRRGLIPCNMVSEIQTEDDEMMDQLLQQGFLPLNTPVEKIERNRRSGRNPVSTRRMVALYDYDPRESSPNVDVEAELTFCAGDVITVFAEIDEDGFYYGELNGHKGLVPSNFLEEVPDDVEVYLTEPSSRHPQDHPSRTKTKRVHPVSHH</sequence>
<dbReference type="FunFam" id="2.60.40.10:FF:000643">
    <property type="entry name" value="RIMS-binding protein 2 isoform X1"/>
    <property type="match status" value="1"/>
</dbReference>
<dbReference type="Pfam" id="PF25523">
    <property type="entry name" value="Ig_RIMBP2"/>
    <property type="match status" value="1"/>
</dbReference>
<feature type="compositionally biased region" description="Pro residues" evidence="13">
    <location>
        <begin position="760"/>
        <end position="778"/>
    </location>
</feature>
<feature type="compositionally biased region" description="Basic and acidic residues" evidence="13">
    <location>
        <begin position="741"/>
        <end position="759"/>
    </location>
</feature>
<dbReference type="CDD" id="cd00063">
    <property type="entry name" value="FN3"/>
    <property type="match status" value="1"/>
</dbReference>
<feature type="domain" description="Fibronectin type-III" evidence="15">
    <location>
        <begin position="564"/>
        <end position="665"/>
    </location>
</feature>
<dbReference type="InterPro" id="IPR001452">
    <property type="entry name" value="SH3_domain"/>
</dbReference>
<evidence type="ECO:0000256" key="7">
    <source>
        <dbReference type="ARBA" id="ARBA00023136"/>
    </source>
</evidence>
<keyword evidence="3 11" id="KW-0728">SH3 domain</keyword>
<feature type="domain" description="SH3" evidence="14">
    <location>
        <begin position="195"/>
        <end position="262"/>
    </location>
</feature>
<dbReference type="InterPro" id="IPR036028">
    <property type="entry name" value="SH3-like_dom_sf"/>
</dbReference>
<evidence type="ECO:0000256" key="5">
    <source>
        <dbReference type="ARBA" id="ARBA00022737"/>
    </source>
</evidence>
<dbReference type="PROSITE" id="PS50853">
    <property type="entry name" value="FN3"/>
    <property type="match status" value="1"/>
</dbReference>
<dbReference type="PRINTS" id="PR00452">
    <property type="entry name" value="SH3DOMAIN"/>
</dbReference>
<dbReference type="GO" id="GO:0045202">
    <property type="term" value="C:synapse"/>
    <property type="evidence" value="ECO:0007669"/>
    <property type="project" value="UniProtKB-SubCell"/>
</dbReference>
<organism evidence="16 17">
    <name type="scientific">Astyanax mexicanus</name>
    <name type="common">Blind cave fish</name>
    <name type="synonym">Astyanax fasciatus mexicanus</name>
    <dbReference type="NCBI Taxonomy" id="7994"/>
    <lineage>
        <taxon>Eukaryota</taxon>
        <taxon>Metazoa</taxon>
        <taxon>Chordata</taxon>
        <taxon>Craniata</taxon>
        <taxon>Vertebrata</taxon>
        <taxon>Euteleostomi</taxon>
        <taxon>Actinopterygii</taxon>
        <taxon>Neopterygii</taxon>
        <taxon>Teleostei</taxon>
        <taxon>Ostariophysi</taxon>
        <taxon>Characiformes</taxon>
        <taxon>Characoidei</taxon>
        <taxon>Acestrorhamphidae</taxon>
        <taxon>Acestrorhamphinae</taxon>
        <taxon>Astyanax</taxon>
    </lineage>
</organism>
<keyword evidence="6" id="KW-0770">Synapse</keyword>
<feature type="compositionally biased region" description="Polar residues" evidence="13">
    <location>
        <begin position="918"/>
        <end position="932"/>
    </location>
</feature>
<evidence type="ECO:0000256" key="13">
    <source>
        <dbReference type="SAM" id="MobiDB-lite"/>
    </source>
</evidence>
<comment type="subcellular location">
    <subcellularLocation>
        <location evidence="1">Cell membrane</location>
    </subcellularLocation>
    <subcellularLocation>
        <location evidence="8">Synapse</location>
    </subcellularLocation>
</comment>
<dbReference type="FunFam" id="2.30.30.40:FF:000023">
    <property type="entry name" value="RIMS-binding protein 2 isoform F"/>
    <property type="match status" value="1"/>
</dbReference>
<keyword evidence="12" id="KW-0175">Coiled coil</keyword>
<evidence type="ECO:0000256" key="4">
    <source>
        <dbReference type="ARBA" id="ARBA00022475"/>
    </source>
</evidence>
<dbReference type="FunFam" id="2.60.40.10:FF:000072">
    <property type="entry name" value="RIMS-binding protein 2 isoform X1"/>
    <property type="match status" value="1"/>
</dbReference>
<dbReference type="PROSITE" id="PS50002">
    <property type="entry name" value="SH3"/>
    <property type="match status" value="3"/>
</dbReference>
<dbReference type="PANTHER" id="PTHR14234">
    <property type="entry name" value="RIM BINDING PROTEIN-RELATED"/>
    <property type="match status" value="1"/>
</dbReference>
<dbReference type="Gene3D" id="2.60.40.10">
    <property type="entry name" value="Immunoglobulins"/>
    <property type="match status" value="2"/>
</dbReference>
<dbReference type="AlphaFoldDB" id="A0A8B9K6Q1"/>
<dbReference type="FunFam" id="2.30.30.40:FF:000016">
    <property type="entry name" value="RIMS-binding protein 2 isoform X2"/>
    <property type="match status" value="1"/>
</dbReference>
<evidence type="ECO:0000256" key="6">
    <source>
        <dbReference type="ARBA" id="ARBA00023018"/>
    </source>
</evidence>
<keyword evidence="5" id="KW-0677">Repeat</keyword>
<evidence type="ECO:0000256" key="3">
    <source>
        <dbReference type="ARBA" id="ARBA00022443"/>
    </source>
</evidence>
<feature type="compositionally biased region" description="Basic and acidic residues" evidence="13">
    <location>
        <begin position="1163"/>
        <end position="1172"/>
    </location>
</feature>
<evidence type="ECO:0000313" key="17">
    <source>
        <dbReference type="Proteomes" id="UP000694621"/>
    </source>
</evidence>
<comment type="similarity">
    <text evidence="2">Belongs to the RIMBP family.</text>
</comment>
<dbReference type="PANTHER" id="PTHR14234:SF18">
    <property type="entry name" value="RIMS-BINDING PROTEIN 2"/>
    <property type="match status" value="1"/>
</dbReference>